<reference evidence="16" key="1">
    <citation type="submission" date="2022-07" db="EMBL/GenBank/DDBJ databases">
        <authorList>
            <person name="Trinca V."/>
            <person name="Uliana J.V.C."/>
            <person name="Torres T.T."/>
            <person name="Ward R.J."/>
            <person name="Monesi N."/>
        </authorList>
    </citation>
    <scope>NUCLEOTIDE SEQUENCE</scope>
    <source>
        <strain evidence="16">HSMRA1968</strain>
        <tissue evidence="16">Whole embryos</tissue>
    </source>
</reference>
<dbReference type="GO" id="GO:0071949">
    <property type="term" value="F:FAD binding"/>
    <property type="evidence" value="ECO:0007669"/>
    <property type="project" value="InterPro"/>
</dbReference>
<dbReference type="Gene3D" id="2.40.110.10">
    <property type="entry name" value="Butyryl-CoA Dehydrogenase, subunit A, domain 2"/>
    <property type="match status" value="1"/>
</dbReference>
<keyword evidence="8" id="KW-0560">Oxidoreductase</keyword>
<dbReference type="EMBL" id="WJQU01000001">
    <property type="protein sequence ID" value="KAJ6649267.1"/>
    <property type="molecule type" value="Genomic_DNA"/>
</dbReference>
<keyword evidence="17" id="KW-1185">Reference proteome</keyword>
<comment type="subcellular location">
    <subcellularLocation>
        <location evidence="2">Peroxisome</location>
    </subcellularLocation>
</comment>
<dbReference type="InterPro" id="IPR009100">
    <property type="entry name" value="AcylCoA_DH/oxidase_NM_dom_sf"/>
</dbReference>
<dbReference type="InterPro" id="IPR046373">
    <property type="entry name" value="Acyl-CoA_Oxase/DH_mid-dom_sf"/>
</dbReference>
<feature type="binding site" evidence="13">
    <location>
        <position position="164"/>
    </location>
    <ligand>
        <name>FAD</name>
        <dbReference type="ChEBI" id="CHEBI:57692"/>
    </ligand>
</feature>
<dbReference type="GO" id="GO:0016402">
    <property type="term" value="F:pristanoyl-CoA oxidase activity"/>
    <property type="evidence" value="ECO:0007669"/>
    <property type="project" value="TreeGrafter"/>
</dbReference>
<evidence type="ECO:0000256" key="2">
    <source>
        <dbReference type="ARBA" id="ARBA00004275"/>
    </source>
</evidence>
<feature type="domain" description="Acyl-CoA oxidase C-alpha1" evidence="15">
    <location>
        <begin position="306"/>
        <end position="470"/>
    </location>
</feature>
<dbReference type="SUPFAM" id="SSF47203">
    <property type="entry name" value="Acyl-CoA dehydrogenase C-terminal domain-like"/>
    <property type="match status" value="2"/>
</dbReference>
<name>A0A9Q0S8I2_9DIPT</name>
<evidence type="ECO:0000259" key="15">
    <source>
        <dbReference type="Pfam" id="PF22924"/>
    </source>
</evidence>
<dbReference type="FunFam" id="2.40.110.10:FF:000005">
    <property type="entry name" value="Acyl-coenzyme A oxidase"/>
    <property type="match status" value="1"/>
</dbReference>
<dbReference type="SUPFAM" id="SSF56645">
    <property type="entry name" value="Acyl-CoA dehydrogenase NM domain-like"/>
    <property type="match status" value="1"/>
</dbReference>
<dbReference type="GO" id="GO:0005504">
    <property type="term" value="F:fatty acid binding"/>
    <property type="evidence" value="ECO:0007669"/>
    <property type="project" value="TreeGrafter"/>
</dbReference>
<keyword evidence="10" id="KW-0576">Peroxisome</keyword>
<dbReference type="InterPro" id="IPR036250">
    <property type="entry name" value="AcylCo_DH-like_C"/>
</dbReference>
<dbReference type="GO" id="GO:0055088">
    <property type="term" value="P:lipid homeostasis"/>
    <property type="evidence" value="ECO:0007669"/>
    <property type="project" value="TreeGrafter"/>
</dbReference>
<comment type="cofactor">
    <cofactor evidence="1">
        <name>FAD</name>
        <dbReference type="ChEBI" id="CHEBI:57692"/>
    </cofactor>
</comment>
<keyword evidence="6 11" id="KW-0274">FAD</keyword>
<organism evidence="16 17">
    <name type="scientific">Pseudolycoriella hygida</name>
    <dbReference type="NCBI Taxonomy" id="35572"/>
    <lineage>
        <taxon>Eukaryota</taxon>
        <taxon>Metazoa</taxon>
        <taxon>Ecdysozoa</taxon>
        <taxon>Arthropoda</taxon>
        <taxon>Hexapoda</taxon>
        <taxon>Insecta</taxon>
        <taxon>Pterygota</taxon>
        <taxon>Neoptera</taxon>
        <taxon>Endopterygota</taxon>
        <taxon>Diptera</taxon>
        <taxon>Nematocera</taxon>
        <taxon>Sciaroidea</taxon>
        <taxon>Sciaridae</taxon>
        <taxon>Pseudolycoriella</taxon>
    </lineage>
</organism>
<evidence type="ECO:0000256" key="3">
    <source>
        <dbReference type="ARBA" id="ARBA00005189"/>
    </source>
</evidence>
<comment type="pathway">
    <text evidence="3">Lipid metabolism.</text>
</comment>
<dbReference type="InterPro" id="IPR002655">
    <property type="entry name" value="Acyl-CoA_oxidase_C"/>
</dbReference>
<evidence type="ECO:0000256" key="8">
    <source>
        <dbReference type="ARBA" id="ARBA00023002"/>
    </source>
</evidence>
<evidence type="ECO:0000313" key="16">
    <source>
        <dbReference type="EMBL" id="KAJ6649267.1"/>
    </source>
</evidence>
<evidence type="ECO:0000256" key="5">
    <source>
        <dbReference type="ARBA" id="ARBA00022630"/>
    </source>
</evidence>
<protein>
    <recommendedName>
        <fullName evidence="11">Acyl-coenzyme A oxidase</fullName>
    </recommendedName>
</protein>
<evidence type="ECO:0000256" key="1">
    <source>
        <dbReference type="ARBA" id="ARBA00001974"/>
    </source>
</evidence>
<accession>A0A9Q0S8I2</accession>
<evidence type="ECO:0000256" key="4">
    <source>
        <dbReference type="ARBA" id="ARBA00006288"/>
    </source>
</evidence>
<feature type="binding site" evidence="13">
    <location>
        <position position="203"/>
    </location>
    <ligand>
        <name>FAD</name>
        <dbReference type="ChEBI" id="CHEBI:57692"/>
    </ligand>
</feature>
<gene>
    <name evidence="16" type="primary">Acox3_1</name>
    <name evidence="16" type="ORF">Bhyg_04501</name>
</gene>
<feature type="domain" description="Acyl-CoA oxidase C-terminal" evidence="14">
    <location>
        <begin position="514"/>
        <end position="689"/>
    </location>
</feature>
<comment type="similarity">
    <text evidence="4 11">Belongs to the acyl-CoA oxidase family.</text>
</comment>
<dbReference type="FunFam" id="1.20.140.10:FF:000007">
    <property type="entry name" value="Acyl-coenzyme A oxidase"/>
    <property type="match status" value="1"/>
</dbReference>
<dbReference type="GO" id="GO:0033540">
    <property type="term" value="P:fatty acid beta-oxidation using acyl-CoA oxidase"/>
    <property type="evidence" value="ECO:0007669"/>
    <property type="project" value="TreeGrafter"/>
</dbReference>
<keyword evidence="5 11" id="KW-0285">Flavoprotein</keyword>
<evidence type="ECO:0000259" key="14">
    <source>
        <dbReference type="Pfam" id="PF01756"/>
    </source>
</evidence>
<dbReference type="Proteomes" id="UP001151699">
    <property type="component" value="Chromosome A"/>
</dbReference>
<dbReference type="InterPro" id="IPR012258">
    <property type="entry name" value="Acyl-CoA_oxidase"/>
</dbReference>
<evidence type="ECO:0000256" key="13">
    <source>
        <dbReference type="PIRSR" id="PIRSR000168-2"/>
    </source>
</evidence>
<comment type="caution">
    <text evidence="16">The sequence shown here is derived from an EMBL/GenBank/DDBJ whole genome shotgun (WGS) entry which is preliminary data.</text>
</comment>
<dbReference type="AlphaFoldDB" id="A0A9Q0S8I2"/>
<dbReference type="PANTHER" id="PTHR10909:SF390">
    <property type="entry name" value="PEROXISOMAL ACYL-COENZYME A OXIDASE 3"/>
    <property type="match status" value="1"/>
</dbReference>
<sequence>MPTIFNITEIPILEDKNIFPDLPYGPLTAYRKKASFDYRKLSLILEPEDAHRLRHKVWKYLENHPEFAKSNKPQTLDEMRQTATRRCQISNAENAWKPYDFIQSPHLSLIYLQCNLAYDPNFYMKGGLGYGMFPYVLRANGTERLQKYVDACERMEIFGSFALTEVSHGTNSMGMRTTSTYDPTTEEFILHTPDFEAAKCWVGNLGKTCTHSIVYAQLYTPDGAHHGLNAFLVPIRCTKTLNAFPGVLVGDLGEKNGLNGVDNGFVMFNKYRIPRENLLSRNGDVTPEGRFVSNIKDQRKRMGASFGALSNGRVNICGMVSTYLVKAVTIAVRYSASRKQFGPPGSNEEYSVLEYQSQQYRVLPHLAMAIVFKVFTQWISTNLNKTVIKQLMGEKNVNEIGMEIHALSSAAKPYCTWSAQSAIQDCREACGGHGYLKVAGLGELRNNNDASCSYEGENNVLIQQTSNWLLSVRKTGYSSFANVSPLGSAEFLANFDSVINSKFTFKTSDEALRPENIQIALNWLCAWLLEETAKRSGELQKSGKSDFEVRNERQIFYGKTLSMVFAQRTIFNVFHKHILDVENSNERAVLTCVLTLYGGNLLIGYLGMLYEGGFINGPLPATLYKHGILDVLSKLKDDAVSLVDAIAPPDFIIDSPLGMSDGMAYRHLESTLMQSPGVFERPNWWKDMIHWQSYAKAKL</sequence>
<dbReference type="Pfam" id="PF22924">
    <property type="entry name" value="ACOX_C_alpha1"/>
    <property type="match status" value="1"/>
</dbReference>
<evidence type="ECO:0000256" key="12">
    <source>
        <dbReference type="PIRSR" id="PIRSR000168-1"/>
    </source>
</evidence>
<evidence type="ECO:0000256" key="6">
    <source>
        <dbReference type="ARBA" id="ARBA00022827"/>
    </source>
</evidence>
<keyword evidence="9" id="KW-0443">Lipid metabolism</keyword>
<proteinExistence type="inferred from homology"/>
<dbReference type="Gene3D" id="1.20.140.10">
    <property type="entry name" value="Butyryl-CoA Dehydrogenase, subunit A, domain 3"/>
    <property type="match status" value="2"/>
</dbReference>
<dbReference type="PIRSF" id="PIRSF000168">
    <property type="entry name" value="Acyl-CoA_oxidase"/>
    <property type="match status" value="1"/>
</dbReference>
<evidence type="ECO:0000313" key="17">
    <source>
        <dbReference type="Proteomes" id="UP001151699"/>
    </source>
</evidence>
<keyword evidence="7" id="KW-0276">Fatty acid metabolism</keyword>
<dbReference type="PANTHER" id="PTHR10909">
    <property type="entry name" value="ELECTRON TRANSPORT OXIDOREDUCTASE"/>
    <property type="match status" value="1"/>
</dbReference>
<dbReference type="Pfam" id="PF01756">
    <property type="entry name" value="ACOX"/>
    <property type="match status" value="1"/>
</dbReference>
<dbReference type="FunFam" id="1.20.140.10:FF:000010">
    <property type="entry name" value="Acyl-coenzyme A oxidase"/>
    <property type="match status" value="1"/>
</dbReference>
<dbReference type="InterPro" id="IPR055060">
    <property type="entry name" value="ACOX_C_alpha1"/>
</dbReference>
<evidence type="ECO:0000256" key="9">
    <source>
        <dbReference type="ARBA" id="ARBA00023098"/>
    </source>
</evidence>
<evidence type="ECO:0000256" key="11">
    <source>
        <dbReference type="PIRNR" id="PIRNR000168"/>
    </source>
</evidence>
<feature type="active site" description="Proton acceptor" evidence="12">
    <location>
        <position position="455"/>
    </location>
</feature>
<evidence type="ECO:0000256" key="7">
    <source>
        <dbReference type="ARBA" id="ARBA00022832"/>
    </source>
</evidence>
<dbReference type="OrthoDB" id="538336at2759"/>
<dbReference type="GO" id="GO:0005777">
    <property type="term" value="C:peroxisome"/>
    <property type="evidence" value="ECO:0007669"/>
    <property type="project" value="UniProtKB-SubCell"/>
</dbReference>
<evidence type="ECO:0000256" key="10">
    <source>
        <dbReference type="ARBA" id="ARBA00023140"/>
    </source>
</evidence>